<sequence>MPAEHEPEPTRVRDQPAIRTGRRRQWLVPSGLMAGLTIGLLVAALRLETAIPLAGITATALLYLAMLMVAATVRTARIRNLALACLMGVIAVVALGSLLLLLLSERAGT</sequence>
<dbReference type="AlphaFoldDB" id="A0A251Y0R3"/>
<dbReference type="Proteomes" id="UP000194837">
    <property type="component" value="Unassembled WGS sequence"/>
</dbReference>
<dbReference type="EMBL" id="MDJW01000015">
    <property type="protein sequence ID" value="OUE17897.1"/>
    <property type="molecule type" value="Genomic_DNA"/>
</dbReference>
<proteinExistence type="predicted"/>
<keyword evidence="1" id="KW-0812">Transmembrane</keyword>
<evidence type="ECO:0000313" key="2">
    <source>
        <dbReference type="EMBL" id="OUE17897.1"/>
    </source>
</evidence>
<feature type="transmembrane region" description="Helical" evidence="1">
    <location>
        <begin position="51"/>
        <end position="69"/>
    </location>
</feature>
<gene>
    <name evidence="2" type="ORF">BFL34_03148</name>
</gene>
<keyword evidence="1" id="KW-1133">Transmembrane helix</keyword>
<comment type="caution">
    <text evidence="2">The sequence shown here is derived from an EMBL/GenBank/DDBJ whole genome shotgun (WGS) entry which is preliminary data.</text>
</comment>
<evidence type="ECO:0008006" key="4">
    <source>
        <dbReference type="Google" id="ProtNLM"/>
    </source>
</evidence>
<name>A0A251Y0R3_9MICO</name>
<accession>A0A251Y0R3</accession>
<evidence type="ECO:0000256" key="1">
    <source>
        <dbReference type="SAM" id="Phobius"/>
    </source>
</evidence>
<feature type="transmembrane region" description="Helical" evidence="1">
    <location>
        <begin position="81"/>
        <end position="103"/>
    </location>
</feature>
<evidence type="ECO:0000313" key="3">
    <source>
        <dbReference type="Proteomes" id="UP000194837"/>
    </source>
</evidence>
<organism evidence="2 3">
    <name type="scientific">Clavibacter michiganensis</name>
    <dbReference type="NCBI Taxonomy" id="28447"/>
    <lineage>
        <taxon>Bacteria</taxon>
        <taxon>Bacillati</taxon>
        <taxon>Actinomycetota</taxon>
        <taxon>Actinomycetes</taxon>
        <taxon>Micrococcales</taxon>
        <taxon>Microbacteriaceae</taxon>
        <taxon>Clavibacter</taxon>
    </lineage>
</organism>
<keyword evidence="1" id="KW-0472">Membrane</keyword>
<dbReference type="RefSeq" id="WP_086522701.1">
    <property type="nucleotide sequence ID" value="NZ_MDJW01000015.1"/>
</dbReference>
<feature type="transmembrane region" description="Helical" evidence="1">
    <location>
        <begin position="26"/>
        <end position="45"/>
    </location>
</feature>
<reference evidence="2 3" key="1">
    <citation type="submission" date="2016-08" db="EMBL/GenBank/DDBJ databases">
        <title>Genome sequence of Clavibacter michiganensis spp strain CFBP7494.</title>
        <authorList>
            <person name="Thapa S.P."/>
            <person name="Coaker G."/>
            <person name="Jacques M.-A."/>
        </authorList>
    </citation>
    <scope>NUCLEOTIDE SEQUENCE [LARGE SCALE GENOMIC DNA]</scope>
    <source>
        <strain evidence="2">CFBP7494</strain>
    </source>
</reference>
<protein>
    <recommendedName>
        <fullName evidence="4">Integral membrane protein</fullName>
    </recommendedName>
</protein>